<dbReference type="EMBL" id="WKKI01000011">
    <property type="protein sequence ID" value="MRX72124.1"/>
    <property type="molecule type" value="Genomic_DNA"/>
</dbReference>
<dbReference type="AlphaFoldDB" id="A0A7X2LZV2"/>
<dbReference type="Gene3D" id="3.30.70.1450">
    <property type="entry name" value="Regulator of K+ conductance, C-terminal domain"/>
    <property type="match status" value="1"/>
</dbReference>
<accession>A0A7X2LZV2</accession>
<dbReference type="PROSITE" id="PS51202">
    <property type="entry name" value="RCK_C"/>
    <property type="match status" value="1"/>
</dbReference>
<dbReference type="SUPFAM" id="SSF116726">
    <property type="entry name" value="TrkA C-terminal domain-like"/>
    <property type="match status" value="1"/>
</dbReference>
<dbReference type="InterPro" id="IPR036291">
    <property type="entry name" value="NAD(P)-bd_dom_sf"/>
</dbReference>
<dbReference type="OrthoDB" id="9776294at2"/>
<proteinExistence type="predicted"/>
<name>A0A7X2LZV2_9BACI</name>
<dbReference type="GO" id="GO:0006813">
    <property type="term" value="P:potassium ion transport"/>
    <property type="evidence" value="ECO:0007669"/>
    <property type="project" value="InterPro"/>
</dbReference>
<comment type="caution">
    <text evidence="3">The sequence shown here is derived from an EMBL/GenBank/DDBJ whole genome shotgun (WGS) entry which is preliminary data.</text>
</comment>
<dbReference type="InterPro" id="IPR036721">
    <property type="entry name" value="RCK_C_sf"/>
</dbReference>
<dbReference type="InterPro" id="IPR050721">
    <property type="entry name" value="Trk_Ktr_HKT_K-transport"/>
</dbReference>
<sequence>MRKQFAVIGLGRFGSSVCKELDKLGHEVLAIDKDVEKVNQITNFSTHAAIANGTDETALQSLGIRNFDYVIVAIGDNIQSSVLCTLLLKEMGVERVWVKAQNDYHHKVLEKIGADKIVHPEQDMGTRIAHHLSSEKIIDYVELSENYSIVELSATTKVKNKSLVDLDVRANYGCTILAIKRGANVNISPAPTDAILEGDILIVIGHNKDITSFEEEGL</sequence>
<dbReference type="Proteomes" id="UP000448867">
    <property type="component" value="Unassembled WGS sequence"/>
</dbReference>
<dbReference type="PROSITE" id="PS51201">
    <property type="entry name" value="RCK_N"/>
    <property type="match status" value="1"/>
</dbReference>
<gene>
    <name evidence="3" type="ORF">GJU40_08110</name>
</gene>
<feature type="domain" description="RCK N-terminal" evidence="1">
    <location>
        <begin position="2"/>
        <end position="118"/>
    </location>
</feature>
<feature type="domain" description="RCK C-terminal" evidence="2">
    <location>
        <begin position="135"/>
        <end position="218"/>
    </location>
</feature>
<evidence type="ECO:0000259" key="2">
    <source>
        <dbReference type="PROSITE" id="PS51202"/>
    </source>
</evidence>
<dbReference type="Pfam" id="PF02254">
    <property type="entry name" value="TrkA_N"/>
    <property type="match status" value="1"/>
</dbReference>
<dbReference type="PANTHER" id="PTHR43833">
    <property type="entry name" value="POTASSIUM CHANNEL PROTEIN 2-RELATED-RELATED"/>
    <property type="match status" value="1"/>
</dbReference>
<dbReference type="InterPro" id="IPR006037">
    <property type="entry name" value="RCK_C"/>
</dbReference>
<evidence type="ECO:0000259" key="1">
    <source>
        <dbReference type="PROSITE" id="PS51201"/>
    </source>
</evidence>
<dbReference type="GO" id="GO:0008324">
    <property type="term" value="F:monoatomic cation transmembrane transporter activity"/>
    <property type="evidence" value="ECO:0007669"/>
    <property type="project" value="InterPro"/>
</dbReference>
<dbReference type="SUPFAM" id="SSF51735">
    <property type="entry name" value="NAD(P)-binding Rossmann-fold domains"/>
    <property type="match status" value="1"/>
</dbReference>
<dbReference type="PANTHER" id="PTHR43833:SF7">
    <property type="entry name" value="KTR SYSTEM POTASSIUM UPTAKE PROTEIN C"/>
    <property type="match status" value="1"/>
</dbReference>
<evidence type="ECO:0000313" key="4">
    <source>
        <dbReference type="Proteomes" id="UP000448867"/>
    </source>
</evidence>
<organism evidence="3 4">
    <name type="scientific">Metabacillus lacus</name>
    <dbReference type="NCBI Taxonomy" id="1983721"/>
    <lineage>
        <taxon>Bacteria</taxon>
        <taxon>Bacillati</taxon>
        <taxon>Bacillota</taxon>
        <taxon>Bacilli</taxon>
        <taxon>Bacillales</taxon>
        <taxon>Bacillaceae</taxon>
        <taxon>Metabacillus</taxon>
    </lineage>
</organism>
<dbReference type="Pfam" id="PF02080">
    <property type="entry name" value="TrkA_C"/>
    <property type="match status" value="1"/>
</dbReference>
<evidence type="ECO:0000313" key="3">
    <source>
        <dbReference type="EMBL" id="MRX72124.1"/>
    </source>
</evidence>
<keyword evidence="4" id="KW-1185">Reference proteome</keyword>
<dbReference type="Gene3D" id="3.40.50.720">
    <property type="entry name" value="NAD(P)-binding Rossmann-like Domain"/>
    <property type="match status" value="1"/>
</dbReference>
<dbReference type="InterPro" id="IPR003148">
    <property type="entry name" value="RCK_N"/>
</dbReference>
<reference evidence="3 4" key="1">
    <citation type="submission" date="2019-11" db="EMBL/GenBank/DDBJ databases">
        <title>Bacillus lacus genome.</title>
        <authorList>
            <person name="Allen C.J."/>
            <person name="Newman J.D."/>
        </authorList>
    </citation>
    <scope>NUCLEOTIDE SEQUENCE [LARGE SCALE GENOMIC DNA]</scope>
    <source>
        <strain evidence="3 4">KCTC 33946</strain>
    </source>
</reference>
<protein>
    <submittedName>
        <fullName evidence="3">Potassium transporter Trk</fullName>
    </submittedName>
</protein>